<name>A0A1M6T186_9BACT</name>
<dbReference type="EMBL" id="FRAS01000003">
    <property type="protein sequence ID" value="SHK50701.1"/>
    <property type="molecule type" value="Genomic_DNA"/>
</dbReference>
<dbReference type="AlphaFoldDB" id="A0A1M6T186"/>
<reference evidence="8" key="1">
    <citation type="submission" date="2016-11" db="EMBL/GenBank/DDBJ databases">
        <authorList>
            <person name="Varghese N."/>
            <person name="Submissions S."/>
        </authorList>
    </citation>
    <scope>NUCLEOTIDE SEQUENCE [LARGE SCALE GENOMIC DNA]</scope>
    <source>
        <strain evidence="8">DSM 18569</strain>
    </source>
</reference>
<accession>A0A1M6T186</accession>
<keyword evidence="5 6" id="KW-0472">Membrane</keyword>
<feature type="transmembrane region" description="Helical" evidence="6">
    <location>
        <begin position="311"/>
        <end position="333"/>
    </location>
</feature>
<evidence type="ECO:0000256" key="6">
    <source>
        <dbReference type="SAM" id="Phobius"/>
    </source>
</evidence>
<dbReference type="PANTHER" id="PTHR30250:SF30">
    <property type="entry name" value="LIPID III FLIPPASE"/>
    <property type="match status" value="1"/>
</dbReference>
<organism evidence="7 8">
    <name type="scientific">Hymenobacter psychrotolerans DSM 18569</name>
    <dbReference type="NCBI Taxonomy" id="1121959"/>
    <lineage>
        <taxon>Bacteria</taxon>
        <taxon>Pseudomonadati</taxon>
        <taxon>Bacteroidota</taxon>
        <taxon>Cytophagia</taxon>
        <taxon>Cytophagales</taxon>
        <taxon>Hymenobacteraceae</taxon>
        <taxon>Hymenobacter</taxon>
    </lineage>
</organism>
<dbReference type="STRING" id="1121959.SAMN02746009_01046"/>
<evidence type="ECO:0000313" key="8">
    <source>
        <dbReference type="Proteomes" id="UP000183947"/>
    </source>
</evidence>
<evidence type="ECO:0000256" key="2">
    <source>
        <dbReference type="ARBA" id="ARBA00022475"/>
    </source>
</evidence>
<evidence type="ECO:0000256" key="3">
    <source>
        <dbReference type="ARBA" id="ARBA00022692"/>
    </source>
</evidence>
<gene>
    <name evidence="7" type="ORF">SAMN02746009_01046</name>
</gene>
<feature type="transmembrane region" description="Helical" evidence="6">
    <location>
        <begin position="353"/>
        <end position="371"/>
    </location>
</feature>
<evidence type="ECO:0000256" key="1">
    <source>
        <dbReference type="ARBA" id="ARBA00004651"/>
    </source>
</evidence>
<feature type="transmembrane region" description="Helical" evidence="6">
    <location>
        <begin position="96"/>
        <end position="119"/>
    </location>
</feature>
<dbReference type="GO" id="GO:0005886">
    <property type="term" value="C:plasma membrane"/>
    <property type="evidence" value="ECO:0007669"/>
    <property type="project" value="UniProtKB-SubCell"/>
</dbReference>
<feature type="transmembrane region" description="Helical" evidence="6">
    <location>
        <begin position="403"/>
        <end position="424"/>
    </location>
</feature>
<feature type="transmembrane region" description="Helical" evidence="6">
    <location>
        <begin position="223"/>
        <end position="244"/>
    </location>
</feature>
<dbReference type="InterPro" id="IPR050833">
    <property type="entry name" value="Poly_Biosynth_Transport"/>
</dbReference>
<evidence type="ECO:0000256" key="4">
    <source>
        <dbReference type="ARBA" id="ARBA00022989"/>
    </source>
</evidence>
<feature type="transmembrane region" description="Helical" evidence="6">
    <location>
        <begin position="163"/>
        <end position="186"/>
    </location>
</feature>
<proteinExistence type="predicted"/>
<comment type="subcellular location">
    <subcellularLocation>
        <location evidence="1">Cell membrane</location>
        <topology evidence="1">Multi-pass membrane protein</topology>
    </subcellularLocation>
</comment>
<keyword evidence="3 6" id="KW-0812">Transmembrane</keyword>
<evidence type="ECO:0000313" key="7">
    <source>
        <dbReference type="EMBL" id="SHK50701.1"/>
    </source>
</evidence>
<dbReference type="PANTHER" id="PTHR30250">
    <property type="entry name" value="PST FAMILY PREDICTED COLANIC ACID TRANSPORTER"/>
    <property type="match status" value="1"/>
</dbReference>
<feature type="transmembrane region" description="Helical" evidence="6">
    <location>
        <begin position="131"/>
        <end position="156"/>
    </location>
</feature>
<protein>
    <submittedName>
        <fullName evidence="7">Polysaccharide transporter, PST family</fullName>
    </submittedName>
</protein>
<evidence type="ECO:0000256" key="5">
    <source>
        <dbReference type="ARBA" id="ARBA00023136"/>
    </source>
</evidence>
<keyword evidence="8" id="KW-1185">Reference proteome</keyword>
<keyword evidence="4 6" id="KW-1133">Transmembrane helix</keyword>
<keyword evidence="2" id="KW-1003">Cell membrane</keyword>
<dbReference type="Proteomes" id="UP000183947">
    <property type="component" value="Unassembled WGS sequence"/>
</dbReference>
<sequence>MRPTEMPAAPETAASPGVGRFVRGSLGSGAAVVARAAGAVLLNKLLAVYGGPGGLTLLAHFQNLMALFTTLPNDGTHVGLVKYLAPLRPGAGRYRAWLGAAIVLNGASLLLGLLALLLAPGPLVGVFGPTLGWVAMFGLGIALLTAYALLGAVLLAAGRLRAYIGLTVTLSLLGLAAVGAVLAAGGAATTALLAYLLAQGATVLPAGVLAGRAGLLPVLRGKISPAALGGLGRFLLMAVGLLLFGKAVDFAVRELLIRQFSLAQTDLWQAVAKLSDNYTMVMTAVMSSVYYPRLAALAARPAEQRAWVRTVLRLLVPLLAAGLALLYVLRHWLLPLLFEARFGAAESLLGPQLLADWLRFVAWPLVMVLTAQARVGRYVLLQAVSAVLYAGALALLLPRLGLLGAVWASALRHALLLLWCGWYFRRYWR</sequence>
<dbReference type="RefSeq" id="WP_073281802.1">
    <property type="nucleotide sequence ID" value="NZ_FRAS01000003.1"/>
</dbReference>
<feature type="transmembrane region" description="Helical" evidence="6">
    <location>
        <begin position="192"/>
        <end position="211"/>
    </location>
</feature>
<feature type="transmembrane region" description="Helical" evidence="6">
    <location>
        <begin position="278"/>
        <end position="299"/>
    </location>
</feature>
<feature type="transmembrane region" description="Helical" evidence="6">
    <location>
        <begin position="378"/>
        <end position="397"/>
    </location>
</feature>